<proteinExistence type="inferred from homology"/>
<dbReference type="GO" id="GO:0046475">
    <property type="term" value="P:glycerophospholipid catabolic process"/>
    <property type="evidence" value="ECO:0007669"/>
    <property type="project" value="TreeGrafter"/>
</dbReference>
<dbReference type="GO" id="GO:0008081">
    <property type="term" value="F:phosphoric diester hydrolase activity"/>
    <property type="evidence" value="ECO:0007669"/>
    <property type="project" value="InterPro"/>
</dbReference>
<feature type="domain" description="GP-PDE" evidence="14">
    <location>
        <begin position="57"/>
        <end position="339"/>
    </location>
</feature>
<evidence type="ECO:0000256" key="2">
    <source>
        <dbReference type="ARBA" id="ARBA00007277"/>
    </source>
</evidence>
<organism evidence="15 16">
    <name type="scientific">Ladona fulva</name>
    <name type="common">Scarce chaser dragonfly</name>
    <name type="synonym">Libellula fulva</name>
    <dbReference type="NCBI Taxonomy" id="123851"/>
    <lineage>
        <taxon>Eukaryota</taxon>
        <taxon>Metazoa</taxon>
        <taxon>Ecdysozoa</taxon>
        <taxon>Arthropoda</taxon>
        <taxon>Hexapoda</taxon>
        <taxon>Insecta</taxon>
        <taxon>Pterygota</taxon>
        <taxon>Palaeoptera</taxon>
        <taxon>Odonata</taxon>
        <taxon>Epiprocta</taxon>
        <taxon>Anisoptera</taxon>
        <taxon>Libelluloidea</taxon>
        <taxon>Libellulidae</taxon>
        <taxon>Ladona</taxon>
    </lineage>
</organism>
<sequence length="346" mass="39923">MSFEVFLTTLNRELLILRRGTGMGFALAVLGCYVVTSLLFFKYPHLIHKERKAKFKCRHISHRGGAGENYENTIVAFQRAVDLGTDMLELDCHLTKDGKVVVSHDSNLLRSTGVNKDISQLNYEDLPLLRTELPLDFDPGKMKQYCDNTFQGSGQDEERKIALLEDVFKAFPNIPVNIDVKTGDDRLINEVSRLITEYKREELTVWGNFNEAITMKCYQKNPKVNLFFSMQGVMHLVLLLYSGLLPFFPLKETHLEIFLPSIYLRKRSSPSAAYLPFQTLMVRLINFMVMRKSLFEHLSKRGIQTYLWVLNYEDEFKAAFEIGATGVMTDYPTKLKKFLAENPQYK</sequence>
<feature type="transmembrane region" description="Helical" evidence="13">
    <location>
        <begin position="224"/>
        <end position="248"/>
    </location>
</feature>
<keyword evidence="6" id="KW-0443">Lipid metabolism</keyword>
<comment type="catalytic activity">
    <reaction evidence="9">
        <text>N-(5Z,8Z,11Z,14Z-eicosatetraenoyl)-1-(9Z-octadecenoyl)-sn-glycero-3-phosphoethanolamine + H2O = N-(5Z,8Z,11Z,14Z-eicosatetraenoyl)-ethanolamine + 1-(9Z-octadecenoyl)-sn-glycero-3-phosphate + H(+)</text>
        <dbReference type="Rhea" id="RHEA:45544"/>
        <dbReference type="ChEBI" id="CHEBI:2700"/>
        <dbReference type="ChEBI" id="CHEBI:15377"/>
        <dbReference type="ChEBI" id="CHEBI:15378"/>
        <dbReference type="ChEBI" id="CHEBI:74544"/>
        <dbReference type="ChEBI" id="CHEBI:85223"/>
    </reaction>
    <physiologicalReaction direction="left-to-right" evidence="9">
        <dbReference type="Rhea" id="RHEA:45545"/>
    </physiologicalReaction>
</comment>
<dbReference type="Proteomes" id="UP000792457">
    <property type="component" value="Unassembled WGS sequence"/>
</dbReference>
<reference evidence="15" key="2">
    <citation type="submission" date="2017-10" db="EMBL/GenBank/DDBJ databases">
        <title>Ladona fulva Genome sequencing and assembly.</title>
        <authorList>
            <person name="Murali S."/>
            <person name="Richards S."/>
            <person name="Bandaranaike D."/>
            <person name="Bellair M."/>
            <person name="Blankenburg K."/>
            <person name="Chao H."/>
            <person name="Dinh H."/>
            <person name="Doddapaneni H."/>
            <person name="Dugan-Rocha S."/>
            <person name="Elkadiri S."/>
            <person name="Gnanaolivu R."/>
            <person name="Hernandez B."/>
            <person name="Skinner E."/>
            <person name="Javaid M."/>
            <person name="Lee S."/>
            <person name="Li M."/>
            <person name="Ming W."/>
            <person name="Munidasa M."/>
            <person name="Muniz J."/>
            <person name="Nguyen L."/>
            <person name="Hughes D."/>
            <person name="Osuji N."/>
            <person name="Pu L.-L."/>
            <person name="Puazo M."/>
            <person name="Qu C."/>
            <person name="Quiroz J."/>
            <person name="Raj R."/>
            <person name="Weissenberger G."/>
            <person name="Xin Y."/>
            <person name="Zou X."/>
            <person name="Han Y."/>
            <person name="Worley K."/>
            <person name="Muzny D."/>
            <person name="Gibbs R."/>
        </authorList>
    </citation>
    <scope>NUCLEOTIDE SEQUENCE</scope>
    <source>
        <strain evidence="15">Sampled in the wild</strain>
    </source>
</reference>
<comment type="subcellular location">
    <subcellularLocation>
        <location evidence="1">Membrane</location>
    </subcellularLocation>
</comment>
<evidence type="ECO:0000256" key="5">
    <source>
        <dbReference type="ARBA" id="ARBA00022989"/>
    </source>
</evidence>
<dbReference type="PANTHER" id="PTHR42758:SF2">
    <property type="entry name" value="PHOSPHATIDYLGLYCEROL PHOSPHOLIPASE C"/>
    <property type="match status" value="1"/>
</dbReference>
<comment type="catalytic activity">
    <reaction evidence="8">
        <text>1-O-hexadecyl-sn-glycero-3-phosphocholine + H2O = 1-O-hexadecyl-sn-glycero-3-phosphate + choline + H(+)</text>
        <dbReference type="Rhea" id="RHEA:41143"/>
        <dbReference type="ChEBI" id="CHEBI:15354"/>
        <dbReference type="ChEBI" id="CHEBI:15377"/>
        <dbReference type="ChEBI" id="CHEBI:15378"/>
        <dbReference type="ChEBI" id="CHEBI:64496"/>
        <dbReference type="ChEBI" id="CHEBI:77580"/>
    </reaction>
    <physiologicalReaction direction="left-to-right" evidence="8">
        <dbReference type="Rhea" id="RHEA:41144"/>
    </physiologicalReaction>
</comment>
<comment type="catalytic activity">
    <reaction evidence="12">
        <text>N,1-di-(9Z-octadecenoyl)-sn-glycero-3-phosphoethanolamine + H2O = N-(9Z-octadecenoyl) ethanolamine + 1-(9Z-octadecenoyl)-sn-glycero-3-phosphate + H(+)</text>
        <dbReference type="Rhea" id="RHEA:56460"/>
        <dbReference type="ChEBI" id="CHEBI:15377"/>
        <dbReference type="ChEBI" id="CHEBI:15378"/>
        <dbReference type="ChEBI" id="CHEBI:71466"/>
        <dbReference type="ChEBI" id="CHEBI:74544"/>
        <dbReference type="ChEBI" id="CHEBI:85222"/>
    </reaction>
    <physiologicalReaction direction="left-to-right" evidence="12">
        <dbReference type="Rhea" id="RHEA:56461"/>
    </physiologicalReaction>
</comment>
<evidence type="ECO:0000256" key="7">
    <source>
        <dbReference type="ARBA" id="ARBA00023136"/>
    </source>
</evidence>
<keyword evidence="16" id="KW-1185">Reference proteome</keyword>
<feature type="transmembrane region" description="Helical" evidence="13">
    <location>
        <begin position="20"/>
        <end position="41"/>
    </location>
</feature>
<dbReference type="InterPro" id="IPR017946">
    <property type="entry name" value="PLC-like_Pdiesterase_TIM-brl"/>
</dbReference>
<dbReference type="Pfam" id="PF03009">
    <property type="entry name" value="GDPD"/>
    <property type="match status" value="1"/>
</dbReference>
<dbReference type="SUPFAM" id="SSF51695">
    <property type="entry name" value="PLC-like phosphodiesterases"/>
    <property type="match status" value="1"/>
</dbReference>
<name>A0A8K0KCD3_LADFU</name>
<evidence type="ECO:0000256" key="8">
    <source>
        <dbReference type="ARBA" id="ARBA00036083"/>
    </source>
</evidence>
<dbReference type="PROSITE" id="PS51704">
    <property type="entry name" value="GP_PDE"/>
    <property type="match status" value="1"/>
</dbReference>
<keyword evidence="3 13" id="KW-0812">Transmembrane</keyword>
<evidence type="ECO:0000256" key="11">
    <source>
        <dbReference type="ARBA" id="ARBA00048580"/>
    </source>
</evidence>
<accession>A0A8K0KCD3</accession>
<evidence type="ECO:0000256" key="4">
    <source>
        <dbReference type="ARBA" id="ARBA00022801"/>
    </source>
</evidence>
<evidence type="ECO:0000256" key="13">
    <source>
        <dbReference type="SAM" id="Phobius"/>
    </source>
</evidence>
<keyword evidence="4" id="KW-0378">Hydrolase</keyword>
<protein>
    <recommendedName>
        <fullName evidence="14">GP-PDE domain-containing protein</fullName>
    </recommendedName>
</protein>
<keyword evidence="5 13" id="KW-1133">Transmembrane helix</keyword>
<reference evidence="15" key="1">
    <citation type="submission" date="2013-04" db="EMBL/GenBank/DDBJ databases">
        <authorList>
            <person name="Qu J."/>
            <person name="Murali S.C."/>
            <person name="Bandaranaike D."/>
            <person name="Bellair M."/>
            <person name="Blankenburg K."/>
            <person name="Chao H."/>
            <person name="Dinh H."/>
            <person name="Doddapaneni H."/>
            <person name="Downs B."/>
            <person name="Dugan-Rocha S."/>
            <person name="Elkadiri S."/>
            <person name="Gnanaolivu R.D."/>
            <person name="Hernandez B."/>
            <person name="Javaid M."/>
            <person name="Jayaseelan J.C."/>
            <person name="Lee S."/>
            <person name="Li M."/>
            <person name="Ming W."/>
            <person name="Munidasa M."/>
            <person name="Muniz J."/>
            <person name="Nguyen L."/>
            <person name="Ongeri F."/>
            <person name="Osuji N."/>
            <person name="Pu L.-L."/>
            <person name="Puazo M."/>
            <person name="Qu C."/>
            <person name="Quiroz J."/>
            <person name="Raj R."/>
            <person name="Weissenberger G."/>
            <person name="Xin Y."/>
            <person name="Zou X."/>
            <person name="Han Y."/>
            <person name="Richards S."/>
            <person name="Worley K."/>
            <person name="Muzny D."/>
            <person name="Gibbs R."/>
        </authorList>
    </citation>
    <scope>NUCLEOTIDE SEQUENCE</scope>
    <source>
        <strain evidence="15">Sampled in the wild</strain>
    </source>
</reference>
<dbReference type="EMBL" id="KZ308578">
    <property type="protein sequence ID" value="KAG8231822.1"/>
    <property type="molecule type" value="Genomic_DNA"/>
</dbReference>
<evidence type="ECO:0000256" key="10">
    <source>
        <dbReference type="ARBA" id="ARBA00047538"/>
    </source>
</evidence>
<dbReference type="AlphaFoldDB" id="A0A8K0KCD3"/>
<evidence type="ECO:0000256" key="9">
    <source>
        <dbReference type="ARBA" id="ARBA00047392"/>
    </source>
</evidence>
<comment type="caution">
    <text evidence="15">The sequence shown here is derived from an EMBL/GenBank/DDBJ whole genome shotgun (WGS) entry which is preliminary data.</text>
</comment>
<evidence type="ECO:0000256" key="6">
    <source>
        <dbReference type="ARBA" id="ARBA00023098"/>
    </source>
</evidence>
<dbReference type="Gene3D" id="3.20.20.190">
    <property type="entry name" value="Phosphatidylinositol (PI) phosphodiesterase"/>
    <property type="match status" value="1"/>
</dbReference>
<dbReference type="GO" id="GO:0005789">
    <property type="term" value="C:endoplasmic reticulum membrane"/>
    <property type="evidence" value="ECO:0007669"/>
    <property type="project" value="TreeGrafter"/>
</dbReference>
<evidence type="ECO:0000259" key="14">
    <source>
        <dbReference type="PROSITE" id="PS51704"/>
    </source>
</evidence>
<evidence type="ECO:0000256" key="3">
    <source>
        <dbReference type="ARBA" id="ARBA00022692"/>
    </source>
</evidence>
<dbReference type="CDD" id="cd08612">
    <property type="entry name" value="GDPD_GDE4"/>
    <property type="match status" value="1"/>
</dbReference>
<gene>
    <name evidence="15" type="ORF">J437_LFUL012316</name>
</gene>
<evidence type="ECO:0000256" key="12">
    <source>
        <dbReference type="ARBA" id="ARBA00048947"/>
    </source>
</evidence>
<dbReference type="InterPro" id="IPR052271">
    <property type="entry name" value="GDPD-Related"/>
</dbReference>
<dbReference type="GO" id="GO:0004622">
    <property type="term" value="F:phosphatidylcholine lysophospholipase activity"/>
    <property type="evidence" value="ECO:0007669"/>
    <property type="project" value="TreeGrafter"/>
</dbReference>
<dbReference type="InterPro" id="IPR030395">
    <property type="entry name" value="GP_PDE_dom"/>
</dbReference>
<keyword evidence="7 13" id="KW-0472">Membrane</keyword>
<comment type="catalytic activity">
    <reaction evidence="11">
        <text>1-O-(1Z-octadecenyl)-sn-glycero-3-phospho-N-hexadecanoyl-ethanolamine + H2O = 1-O-(1Z-octadecenyl)-sn-glycero-3-phosphate + N-hexadecanoylethanolamine + H(+)</text>
        <dbReference type="Rhea" id="RHEA:53184"/>
        <dbReference type="ChEBI" id="CHEBI:15377"/>
        <dbReference type="ChEBI" id="CHEBI:15378"/>
        <dbReference type="ChEBI" id="CHEBI:71464"/>
        <dbReference type="ChEBI" id="CHEBI:137009"/>
        <dbReference type="ChEBI" id="CHEBI:137017"/>
    </reaction>
    <physiologicalReaction direction="left-to-right" evidence="11">
        <dbReference type="Rhea" id="RHEA:53185"/>
    </physiologicalReaction>
</comment>
<evidence type="ECO:0000313" key="15">
    <source>
        <dbReference type="EMBL" id="KAG8231822.1"/>
    </source>
</evidence>
<evidence type="ECO:0000313" key="16">
    <source>
        <dbReference type="Proteomes" id="UP000792457"/>
    </source>
</evidence>
<dbReference type="PANTHER" id="PTHR42758">
    <property type="entry name" value="PHOSPHATIDYLGLYCEROL PHOSPHOLIPASE C"/>
    <property type="match status" value="1"/>
</dbReference>
<comment type="catalytic activity">
    <reaction evidence="10">
        <text>N-hexadecanoyl-1-(9Z-octadecenoyl)-sn-glycero-3-phosphoethanolamine + H2O = N-hexadecanoylethanolamine + 1-(9Z-octadecenoyl)-sn-glycero-3-phosphate + H(+)</text>
        <dbReference type="Rhea" id="RHEA:53168"/>
        <dbReference type="ChEBI" id="CHEBI:15377"/>
        <dbReference type="ChEBI" id="CHEBI:15378"/>
        <dbReference type="ChEBI" id="CHEBI:71464"/>
        <dbReference type="ChEBI" id="CHEBI:74544"/>
        <dbReference type="ChEBI" id="CHEBI:85217"/>
    </reaction>
    <physiologicalReaction direction="left-to-right" evidence="10">
        <dbReference type="Rhea" id="RHEA:53169"/>
    </physiologicalReaction>
</comment>
<dbReference type="OrthoDB" id="1058301at2759"/>
<comment type="similarity">
    <text evidence="2">Belongs to the glycerophosphoryl diester phosphodiesterase family.</text>
</comment>
<evidence type="ECO:0000256" key="1">
    <source>
        <dbReference type="ARBA" id="ARBA00004370"/>
    </source>
</evidence>